<dbReference type="EMBL" id="DS999641">
    <property type="protein sequence ID" value="EFE71827.2"/>
    <property type="molecule type" value="Genomic_DNA"/>
</dbReference>
<dbReference type="AlphaFoldDB" id="D6A701"/>
<sequence length="206" mass="21889">MILDGTLIETDRLAGVRDNGNDRWFSQKDKMFGGAAATRRGASAGGASQRARSSSSRERSWSGDRVTARSSYDEISNAASVEDIKSCPHSLTGRRFMHGSSPVGSLGEMLGRLAEYAPPAGGVVALRLQRAQEWREHPPPVRRVREQGLHGEAGRPGQGAGRPGAGHRCGLRPGGDEGVTVRHRRCPPGRPAPPPDGGKHPRPAGP</sequence>
<protein>
    <submittedName>
        <fullName evidence="2">Predicted protein</fullName>
    </submittedName>
</protein>
<evidence type="ECO:0000313" key="2">
    <source>
        <dbReference type="EMBL" id="EFE71827.2"/>
    </source>
</evidence>
<evidence type="ECO:0000313" key="3">
    <source>
        <dbReference type="Proteomes" id="UP000003824"/>
    </source>
</evidence>
<reference evidence="3" key="1">
    <citation type="submission" date="2008-12" db="EMBL/GenBank/DDBJ databases">
        <title>Annotation of Streptomyces ghanaensis ATCC 14672.</title>
        <authorList>
            <consortium name="The Broad Institute Genome Sequencing Platform"/>
            <consortium name="Broad Institute Microbial Sequencing Center"/>
            <person name="Fischbach M."/>
            <person name="Ward D."/>
            <person name="Young S."/>
            <person name="Kodira C.D."/>
            <person name="Zeng Q."/>
            <person name="Koehrsen M."/>
            <person name="Godfrey P."/>
            <person name="Alvarado L."/>
            <person name="Berlin A.M."/>
            <person name="Borenstein D."/>
            <person name="Chen Z."/>
            <person name="Engels R."/>
            <person name="Freedman E."/>
            <person name="Gellesch M."/>
            <person name="Goldberg J."/>
            <person name="Griggs A."/>
            <person name="Gujja S."/>
            <person name="Heiman D.I."/>
            <person name="Hepburn T.A."/>
            <person name="Howarth C."/>
            <person name="Jen D."/>
            <person name="Larson L."/>
            <person name="Lewis B."/>
            <person name="Mehta T."/>
            <person name="Park D."/>
            <person name="Pearson M."/>
            <person name="Roberts A."/>
            <person name="Saif S."/>
            <person name="Shea T.D."/>
            <person name="Shenoy N."/>
            <person name="Sisk P."/>
            <person name="Stolte C."/>
            <person name="Sykes S.N."/>
            <person name="Walk T."/>
            <person name="White J."/>
            <person name="Yandava C."/>
            <person name="Straight P."/>
            <person name="Clardy J."/>
            <person name="Hung D."/>
            <person name="Kolter R."/>
            <person name="Mekalanos J."/>
            <person name="Walker S."/>
            <person name="Walsh C.T."/>
            <person name="Wieland B.L.C."/>
            <person name="Ilzarbe M."/>
            <person name="Galagan J."/>
            <person name="Nusbaum C."/>
            <person name="Birren B."/>
        </authorList>
    </citation>
    <scope>NUCLEOTIDE SEQUENCE [LARGE SCALE GENOMIC DNA]</scope>
    <source>
        <strain evidence="3">ATCC 14672 / DSM 40746 / JCM 4963 / KCTC 9882 / NRRL B-12104 / FH 1290</strain>
    </source>
</reference>
<feature type="compositionally biased region" description="Gly residues" evidence="1">
    <location>
        <begin position="154"/>
        <end position="164"/>
    </location>
</feature>
<accession>D6A701</accession>
<feature type="compositionally biased region" description="Basic and acidic residues" evidence="1">
    <location>
        <begin position="136"/>
        <end position="153"/>
    </location>
</feature>
<dbReference type="Proteomes" id="UP000003824">
    <property type="component" value="Unassembled WGS sequence"/>
</dbReference>
<organism evidence="2 3">
    <name type="scientific">Streptomyces viridosporus (strain ATCC 14672 / DSM 40746 / JCM 4963 / KCTC 9882 / NRRL B-12104 / FH 1290)</name>
    <name type="common">Streptomyces ghanaensis</name>
    <dbReference type="NCBI Taxonomy" id="566461"/>
    <lineage>
        <taxon>Bacteria</taxon>
        <taxon>Bacillati</taxon>
        <taxon>Actinomycetota</taxon>
        <taxon>Actinomycetes</taxon>
        <taxon>Kitasatosporales</taxon>
        <taxon>Streptomycetaceae</taxon>
        <taxon>Streptomyces</taxon>
    </lineage>
</organism>
<evidence type="ECO:0000256" key="1">
    <source>
        <dbReference type="SAM" id="MobiDB-lite"/>
    </source>
</evidence>
<proteinExistence type="predicted"/>
<gene>
    <name evidence="2" type="ORF">SSFG_07063</name>
</gene>
<feature type="region of interest" description="Disordered" evidence="1">
    <location>
        <begin position="35"/>
        <end position="69"/>
    </location>
</feature>
<feature type="compositionally biased region" description="Low complexity" evidence="1">
    <location>
        <begin position="35"/>
        <end position="54"/>
    </location>
</feature>
<name>D6A701_STRV1</name>
<feature type="region of interest" description="Disordered" evidence="1">
    <location>
        <begin position="136"/>
        <end position="206"/>
    </location>
</feature>